<dbReference type="InterPro" id="IPR001031">
    <property type="entry name" value="Thioesterase"/>
</dbReference>
<name>A0ABN2W5U3_9ACTN</name>
<reference evidence="4 5" key="1">
    <citation type="journal article" date="2019" name="Int. J. Syst. Evol. Microbiol.">
        <title>The Global Catalogue of Microorganisms (GCM) 10K type strain sequencing project: providing services to taxonomists for standard genome sequencing and annotation.</title>
        <authorList>
            <consortium name="The Broad Institute Genomics Platform"/>
            <consortium name="The Broad Institute Genome Sequencing Center for Infectious Disease"/>
            <person name="Wu L."/>
            <person name="Ma J."/>
        </authorList>
    </citation>
    <scope>NUCLEOTIDE SEQUENCE [LARGE SCALE GENOMIC DNA]</scope>
    <source>
        <strain evidence="4 5">JCM 15478</strain>
    </source>
</reference>
<feature type="compositionally biased region" description="Basic and acidic residues" evidence="2">
    <location>
        <begin position="1"/>
        <end position="15"/>
    </location>
</feature>
<dbReference type="SUPFAM" id="SSF53474">
    <property type="entry name" value="alpha/beta-Hydrolases"/>
    <property type="match status" value="1"/>
</dbReference>
<evidence type="ECO:0000256" key="2">
    <source>
        <dbReference type="SAM" id="MobiDB-lite"/>
    </source>
</evidence>
<keyword evidence="4" id="KW-0378">Hydrolase</keyword>
<evidence type="ECO:0000313" key="4">
    <source>
        <dbReference type="EMBL" id="GAA2083665.1"/>
    </source>
</evidence>
<dbReference type="GO" id="GO:0016787">
    <property type="term" value="F:hydrolase activity"/>
    <property type="evidence" value="ECO:0007669"/>
    <property type="project" value="UniProtKB-KW"/>
</dbReference>
<dbReference type="Proteomes" id="UP001500016">
    <property type="component" value="Unassembled WGS sequence"/>
</dbReference>
<dbReference type="Pfam" id="PF00975">
    <property type="entry name" value="Thioesterase"/>
    <property type="match status" value="1"/>
</dbReference>
<dbReference type="InterPro" id="IPR029058">
    <property type="entry name" value="AB_hydrolase_fold"/>
</dbReference>
<comment type="similarity">
    <text evidence="1">Belongs to the thioesterase family.</text>
</comment>
<organism evidence="4 5">
    <name type="scientific">Streptomyces albiaxialis</name>
    <dbReference type="NCBI Taxonomy" id="329523"/>
    <lineage>
        <taxon>Bacteria</taxon>
        <taxon>Bacillati</taxon>
        <taxon>Actinomycetota</taxon>
        <taxon>Actinomycetes</taxon>
        <taxon>Kitasatosporales</taxon>
        <taxon>Streptomycetaceae</taxon>
        <taxon>Streptomyces</taxon>
    </lineage>
</organism>
<evidence type="ECO:0000313" key="5">
    <source>
        <dbReference type="Proteomes" id="UP001500016"/>
    </source>
</evidence>
<feature type="compositionally biased region" description="Low complexity" evidence="2">
    <location>
        <begin position="16"/>
        <end position="29"/>
    </location>
</feature>
<sequence>MSDAHDAPHSPRADHAVPSAPAAPSGAVAPSVRVVRHGPARPGAPVLVCFPHAGGGASAFRRWPGALPDGAELELWAVQPPGREERADEPCLTDFGELLAATAASVGEVVAGRPYAFFGHSVGSVLAFELAREARRRGERLPEALAVSAFPAPHTLVPHALDGIPDKAILDFLSGLSYAFADGQAPPPRLVEEFLPVLRADFSAVSSYAFADEAPLPCPLHVFCGSVDRFVRPAELHKWDAYTDGEFALHVLRGGHFYLNQHAAGILEILGTHLTAHSLTQEV</sequence>
<dbReference type="RefSeq" id="WP_344530795.1">
    <property type="nucleotide sequence ID" value="NZ_BAAAPE010000011.1"/>
</dbReference>
<protein>
    <submittedName>
        <fullName evidence="4">Alpha/beta fold hydrolase</fullName>
    </submittedName>
</protein>
<gene>
    <name evidence="4" type="ORF">GCM10009801_44270</name>
</gene>
<feature type="region of interest" description="Disordered" evidence="2">
    <location>
        <begin position="1"/>
        <end position="29"/>
    </location>
</feature>
<keyword evidence="5" id="KW-1185">Reference proteome</keyword>
<dbReference type="PANTHER" id="PTHR11487:SF0">
    <property type="entry name" value="S-ACYL FATTY ACID SYNTHASE THIOESTERASE, MEDIUM CHAIN"/>
    <property type="match status" value="1"/>
</dbReference>
<proteinExistence type="inferred from homology"/>
<feature type="domain" description="Thioesterase" evidence="3">
    <location>
        <begin position="47"/>
        <end position="271"/>
    </location>
</feature>
<dbReference type="Gene3D" id="3.40.50.1820">
    <property type="entry name" value="alpha/beta hydrolase"/>
    <property type="match status" value="1"/>
</dbReference>
<dbReference type="EMBL" id="BAAAPE010000011">
    <property type="protein sequence ID" value="GAA2083665.1"/>
    <property type="molecule type" value="Genomic_DNA"/>
</dbReference>
<accession>A0ABN2W5U3</accession>
<evidence type="ECO:0000259" key="3">
    <source>
        <dbReference type="Pfam" id="PF00975"/>
    </source>
</evidence>
<evidence type="ECO:0000256" key="1">
    <source>
        <dbReference type="ARBA" id="ARBA00007169"/>
    </source>
</evidence>
<dbReference type="PANTHER" id="PTHR11487">
    <property type="entry name" value="THIOESTERASE"/>
    <property type="match status" value="1"/>
</dbReference>
<comment type="caution">
    <text evidence="4">The sequence shown here is derived from an EMBL/GenBank/DDBJ whole genome shotgun (WGS) entry which is preliminary data.</text>
</comment>
<dbReference type="InterPro" id="IPR012223">
    <property type="entry name" value="TEII"/>
</dbReference>